<dbReference type="Gene3D" id="3.30.530.20">
    <property type="match status" value="1"/>
</dbReference>
<keyword evidence="2" id="KW-1185">Reference proteome</keyword>
<dbReference type="EMBL" id="LQBL01000005">
    <property type="protein sequence ID" value="KUG57462.1"/>
    <property type="molecule type" value="Genomic_DNA"/>
</dbReference>
<proteinExistence type="predicted"/>
<evidence type="ECO:0000313" key="2">
    <source>
        <dbReference type="Proteomes" id="UP000054837"/>
    </source>
</evidence>
<gene>
    <name evidence="1" type="ORF">AVL62_13655</name>
</gene>
<dbReference type="Pfam" id="PF10604">
    <property type="entry name" value="Polyketide_cyc2"/>
    <property type="match status" value="1"/>
</dbReference>
<evidence type="ECO:0000313" key="1">
    <source>
        <dbReference type="EMBL" id="KUG57462.1"/>
    </source>
</evidence>
<dbReference type="SUPFAM" id="SSF55961">
    <property type="entry name" value="Bet v1-like"/>
    <property type="match status" value="1"/>
</dbReference>
<comment type="caution">
    <text evidence="1">The sequence shown here is derived from an EMBL/GenBank/DDBJ whole genome shotgun (WGS) entry which is preliminary data.</text>
</comment>
<dbReference type="AlphaFoldDB" id="A0A0W8IBZ5"/>
<dbReference type="InterPro" id="IPR023393">
    <property type="entry name" value="START-like_dom_sf"/>
</dbReference>
<dbReference type="InterPro" id="IPR019587">
    <property type="entry name" value="Polyketide_cyclase/dehydratase"/>
</dbReference>
<dbReference type="STRING" id="767452.AVL62_13655"/>
<name>A0A0W8IBZ5_9MICO</name>
<dbReference type="OrthoDB" id="6624781at2"/>
<reference evidence="1 2" key="1">
    <citation type="submission" date="2015-12" db="EMBL/GenBank/DDBJ databases">
        <title>Serinicoccus chungangenesis strain CD08_5 genome sequencing and assembly.</title>
        <authorList>
            <person name="Chander A.M."/>
            <person name="Kaur G."/>
            <person name="Nair G.R."/>
            <person name="Dhawan D.K."/>
            <person name="Kochhar R.K."/>
            <person name="Mayilraj S."/>
            <person name="Bhadada S.K."/>
        </authorList>
    </citation>
    <scope>NUCLEOTIDE SEQUENCE [LARGE SCALE GENOMIC DNA]</scope>
    <source>
        <strain evidence="1 2">CD08_5</strain>
    </source>
</reference>
<protein>
    <submittedName>
        <fullName evidence="1">Polyketide cyclase</fullName>
    </submittedName>
</protein>
<accession>A0A0W8IBZ5</accession>
<sequence>MTEEVQIVSASREIAAPPEAIFELIADPAQQPAWDGNDNLTEVVRGDRVRAVGDVFSMRVTNGKVRDNHVVAFEEGSLIAWRPASEGKDPAGHEWRWEIEPLPGGGSRVTHTYDWTELTDESRMERARATGEAQLQASLDRLAKVVQSAI</sequence>
<dbReference type="CDD" id="cd07825">
    <property type="entry name" value="SRPBCC_7"/>
    <property type="match status" value="1"/>
</dbReference>
<dbReference type="Proteomes" id="UP000054837">
    <property type="component" value="Unassembled WGS sequence"/>
</dbReference>
<organism evidence="1 2">
    <name type="scientific">Serinicoccus chungangensis</name>
    <dbReference type="NCBI Taxonomy" id="767452"/>
    <lineage>
        <taxon>Bacteria</taxon>
        <taxon>Bacillati</taxon>
        <taxon>Actinomycetota</taxon>
        <taxon>Actinomycetes</taxon>
        <taxon>Micrococcales</taxon>
        <taxon>Ornithinimicrobiaceae</taxon>
        <taxon>Serinicoccus</taxon>
    </lineage>
</organism>
<dbReference type="RefSeq" id="WP_058890297.1">
    <property type="nucleotide sequence ID" value="NZ_LQBL01000005.1"/>
</dbReference>